<dbReference type="AlphaFoldDB" id="A0A2Z4FKX5"/>
<name>A0A2Z4FKX5_9DELT</name>
<accession>A0A2Z4FKX5</accession>
<dbReference type="RefSeq" id="WP_111334292.1">
    <property type="nucleotide sequence ID" value="NZ_CP030032.1"/>
</dbReference>
<dbReference type="InterPro" id="IPR005097">
    <property type="entry name" value="Sacchrp_dh_NADP-bd"/>
</dbReference>
<dbReference type="Gene3D" id="3.40.50.720">
    <property type="entry name" value="NAD(P)-binding Rossmann-like Domain"/>
    <property type="match status" value="1"/>
</dbReference>
<protein>
    <submittedName>
        <fullName evidence="1">Uncharacterized protein</fullName>
    </submittedName>
</protein>
<dbReference type="SUPFAM" id="SSF51735">
    <property type="entry name" value="NAD(P)-binding Rossmann-fold domains"/>
    <property type="match status" value="1"/>
</dbReference>
<dbReference type="PANTHER" id="PTHR43781:SF1">
    <property type="entry name" value="SACCHAROPINE DEHYDROGENASE"/>
    <property type="match status" value="1"/>
</dbReference>
<evidence type="ECO:0000313" key="2">
    <source>
        <dbReference type="Proteomes" id="UP000249799"/>
    </source>
</evidence>
<gene>
    <name evidence="1" type="ORF">DN745_09480</name>
</gene>
<sequence>MTTQPRIAVYGATGFTGKLVVRELASRVDSFIIAGRTQSKLDVLAAEVRASHDVVVQTRQASVDYAASLDTMLDGVDVLINCAGPFCDVGLPVVAAALRNEVHYFDTTGEQSFMRQVQQDFGARARERGVVLAPATAYEYAVGGFAARLAVRAGADRLGICYAQRNSGMSHGTKKSVLRAITNPGLTFIDGKLSKCRMGYRVFDVPRPGRPGVSALWIPGGESLQVPLFAEHITQVETCVATGARVGRALQRGLGLFVPALGFARPILDRLIDRSDGDPHRDKAAPMKSSERSSAEDKMTVGDHQPEFRVTAFDPDDGSFFVAIAGGDPYLTTARIIVEAARRVIAAPPKQGGFTSAAALFDARDFLEAVELEIIE</sequence>
<dbReference type="InterPro" id="IPR036291">
    <property type="entry name" value="NAD(P)-bd_dom_sf"/>
</dbReference>
<dbReference type="Proteomes" id="UP000249799">
    <property type="component" value="Chromosome"/>
</dbReference>
<reference evidence="1 2" key="1">
    <citation type="submission" date="2018-06" db="EMBL/GenBank/DDBJ databases">
        <title>Lujinxingia sediminis gen. nov. sp. nov., a new facultative anaerobic member of the class Deltaproteobacteria, and proposal of Lujinxingaceae fam. nov.</title>
        <authorList>
            <person name="Guo L.-Y."/>
            <person name="Li C.-M."/>
            <person name="Wang S."/>
            <person name="Du Z.-J."/>
        </authorList>
    </citation>
    <scope>NUCLEOTIDE SEQUENCE [LARGE SCALE GENOMIC DNA]</scope>
    <source>
        <strain evidence="1 2">FA350</strain>
    </source>
</reference>
<dbReference type="PANTHER" id="PTHR43781">
    <property type="entry name" value="SACCHAROPINE DEHYDROGENASE"/>
    <property type="match status" value="1"/>
</dbReference>
<dbReference type="EMBL" id="CP030032">
    <property type="protein sequence ID" value="AWV89552.1"/>
    <property type="molecule type" value="Genomic_DNA"/>
</dbReference>
<proteinExistence type="predicted"/>
<organism evidence="1 2">
    <name type="scientific">Bradymonas sediminis</name>
    <dbReference type="NCBI Taxonomy" id="1548548"/>
    <lineage>
        <taxon>Bacteria</taxon>
        <taxon>Deltaproteobacteria</taxon>
        <taxon>Bradymonadales</taxon>
        <taxon>Bradymonadaceae</taxon>
        <taxon>Bradymonas</taxon>
    </lineage>
</organism>
<dbReference type="OrthoDB" id="4420885at2"/>
<evidence type="ECO:0000313" key="1">
    <source>
        <dbReference type="EMBL" id="AWV89552.1"/>
    </source>
</evidence>
<dbReference type="Pfam" id="PF03435">
    <property type="entry name" value="Sacchrp_dh_NADP"/>
    <property type="match status" value="1"/>
</dbReference>
<dbReference type="KEGG" id="bsed:DN745_09480"/>
<keyword evidence="2" id="KW-1185">Reference proteome</keyword>